<accession>A0A1A6C8A5</accession>
<dbReference type="PIRSF" id="PIRSF028589">
    <property type="entry name" value="UCP028589"/>
    <property type="match status" value="1"/>
</dbReference>
<dbReference type="Proteomes" id="UP000029273">
    <property type="component" value="Unassembled WGS sequence"/>
</dbReference>
<dbReference type="EMBL" id="JQSG02000001">
    <property type="protein sequence ID" value="OBS10786.1"/>
    <property type="molecule type" value="Genomic_DNA"/>
</dbReference>
<comment type="caution">
    <text evidence="1">The sequence shown here is derived from an EMBL/GenBank/DDBJ whole genome shotgun (WGS) entry which is preliminary data.</text>
</comment>
<dbReference type="AlphaFoldDB" id="A0A1A6C8A5"/>
<gene>
    <name evidence="1" type="ORF">Thpro_020502</name>
</gene>
<reference evidence="1 2" key="1">
    <citation type="journal article" date="2014" name="Genome Announc.">
        <title>Draft Genome Sequence of the Iron-Oxidizing, Acidophilic, and Halotolerant 'Thiobacillus prosperus' Type Strain DSM 5130.</title>
        <authorList>
            <person name="Ossandon F.J."/>
            <person name="Cardenas J.P."/>
            <person name="Corbett M."/>
            <person name="Quatrini R."/>
            <person name="Holmes D.S."/>
            <person name="Watkin E."/>
        </authorList>
    </citation>
    <scope>NUCLEOTIDE SEQUENCE [LARGE SCALE GENOMIC DNA]</scope>
    <source>
        <strain evidence="1 2">DSM 5130</strain>
    </source>
</reference>
<evidence type="ECO:0000313" key="1">
    <source>
        <dbReference type="EMBL" id="OBS10786.1"/>
    </source>
</evidence>
<sequence length="253" mass="27056">MLTEQYFRGQGPILVAGLDANGNPLEFEETGDASGCLFSPSASVVSKQEHKSGLSREDNRFYHGLKVDLELDYESWLPDDIARYLWGVSTAKVAGSVSSETINGTLKQNAIYRLDNPNVSALVITDSAGTPKTLVAGTDYTENDVHGSFQLLADPTTLTAPLKASYSYGVSTDVGMMMSVPAEVWVRLEAVNSAAGGKPQLIEFYRCVFEPASNMGAISDTYMAPKLKGGALFASARPVDPILGQYGRVTAIG</sequence>
<dbReference type="RefSeq" id="WP_052063974.1">
    <property type="nucleotide sequence ID" value="NZ_JQSG02000001.1"/>
</dbReference>
<name>A0A1A6C8A5_9GAMM</name>
<evidence type="ECO:0000313" key="2">
    <source>
        <dbReference type="Proteomes" id="UP000029273"/>
    </source>
</evidence>
<dbReference type="InterPro" id="IPR016893">
    <property type="entry name" value="UCP028589"/>
</dbReference>
<proteinExistence type="predicted"/>
<protein>
    <submittedName>
        <fullName evidence="1">Uncharacterized protein</fullName>
    </submittedName>
</protein>
<keyword evidence="2" id="KW-1185">Reference proteome</keyword>
<dbReference type="OrthoDB" id="6702050at2"/>
<organism evidence="1 2">
    <name type="scientific">Acidihalobacter prosperus</name>
    <dbReference type="NCBI Taxonomy" id="160660"/>
    <lineage>
        <taxon>Bacteria</taxon>
        <taxon>Pseudomonadati</taxon>
        <taxon>Pseudomonadota</taxon>
        <taxon>Gammaproteobacteria</taxon>
        <taxon>Chromatiales</taxon>
        <taxon>Ectothiorhodospiraceae</taxon>
        <taxon>Acidihalobacter</taxon>
    </lineage>
</organism>